<dbReference type="InterPro" id="IPR043129">
    <property type="entry name" value="ATPase_NBD"/>
</dbReference>
<dbReference type="SUPFAM" id="SSF53067">
    <property type="entry name" value="Actin-like ATPase domain"/>
    <property type="match status" value="1"/>
</dbReference>
<dbReference type="Gene3D" id="3.30.420.40">
    <property type="match status" value="2"/>
</dbReference>
<dbReference type="EMBL" id="SIRE01000017">
    <property type="protein sequence ID" value="TBL75277.1"/>
    <property type="molecule type" value="Genomic_DNA"/>
</dbReference>
<gene>
    <name evidence="2" type="ORF">EYB31_22955</name>
</gene>
<dbReference type="Pfam" id="PF00480">
    <property type="entry name" value="ROK"/>
    <property type="match status" value="1"/>
</dbReference>
<evidence type="ECO:0000256" key="1">
    <source>
        <dbReference type="ARBA" id="ARBA00006479"/>
    </source>
</evidence>
<reference evidence="2 3" key="1">
    <citation type="submission" date="2019-02" db="EMBL/GenBank/DDBJ databases">
        <title>Paenibacillus sp. nov., isolated from surface-sterilized tissue of Thalictrum simplex L.</title>
        <authorList>
            <person name="Tuo L."/>
        </authorList>
    </citation>
    <scope>NUCLEOTIDE SEQUENCE [LARGE SCALE GENOMIC DNA]</scope>
    <source>
        <strain evidence="2 3">N2SHLJ1</strain>
    </source>
</reference>
<sequence>MSGSEVGITAAEKQYVMGVDIGGTKILYAIADAEGQIVHTRKEQTTDDFHVIAEQTAACAAEAGLRMEKIAAVGFGIPGITDTRDGVVIEAPAFGWNRFPFKEQIAVHVRKPVFINNDVNCAALGEKWIGTAKNCADFVFIAIGTGVGSAIVANGALVQGSGYMAGEIGYFVTGEESGDTPVNRFGQFGTFEKKTSGLALSGHGMTSRQLFERYLQGDSGAAVIIDRFVSDLAAGIANVVSLLNPGMVVIGGGVSGSMQAVLDQLRAKVARLTPVPAEIVLSSLGEQAGAVGAAAYALEQAELLKRTPRR</sequence>
<comment type="similarity">
    <text evidence="1">Belongs to the ROK (NagC/XylR) family.</text>
</comment>
<dbReference type="AlphaFoldDB" id="A0A4Q9DNB7"/>
<organism evidence="2 3">
    <name type="scientific">Paenibacillus thalictri</name>
    <dbReference type="NCBI Taxonomy" id="2527873"/>
    <lineage>
        <taxon>Bacteria</taxon>
        <taxon>Bacillati</taxon>
        <taxon>Bacillota</taxon>
        <taxon>Bacilli</taxon>
        <taxon>Bacillales</taxon>
        <taxon>Paenibacillaceae</taxon>
        <taxon>Paenibacillus</taxon>
    </lineage>
</organism>
<keyword evidence="3" id="KW-1185">Reference proteome</keyword>
<dbReference type="PANTHER" id="PTHR18964:SF149">
    <property type="entry name" value="BIFUNCTIONAL UDP-N-ACETYLGLUCOSAMINE 2-EPIMERASE_N-ACETYLMANNOSAMINE KINASE"/>
    <property type="match status" value="1"/>
</dbReference>
<protein>
    <submittedName>
        <fullName evidence="2">ROK family protein</fullName>
    </submittedName>
</protein>
<dbReference type="PANTHER" id="PTHR18964">
    <property type="entry name" value="ROK (REPRESSOR, ORF, KINASE) FAMILY"/>
    <property type="match status" value="1"/>
</dbReference>
<dbReference type="Proteomes" id="UP000293142">
    <property type="component" value="Unassembled WGS sequence"/>
</dbReference>
<dbReference type="InterPro" id="IPR000600">
    <property type="entry name" value="ROK"/>
</dbReference>
<evidence type="ECO:0000313" key="3">
    <source>
        <dbReference type="Proteomes" id="UP000293142"/>
    </source>
</evidence>
<name>A0A4Q9DNB7_9BACL</name>
<dbReference type="RefSeq" id="WP_131015767.1">
    <property type="nucleotide sequence ID" value="NZ_SIRE01000017.1"/>
</dbReference>
<accession>A0A4Q9DNB7</accession>
<evidence type="ECO:0000313" key="2">
    <source>
        <dbReference type="EMBL" id="TBL75277.1"/>
    </source>
</evidence>
<dbReference type="OrthoDB" id="9795247at2"/>
<proteinExistence type="inferred from homology"/>
<comment type="caution">
    <text evidence="2">The sequence shown here is derived from an EMBL/GenBank/DDBJ whole genome shotgun (WGS) entry which is preliminary data.</text>
</comment>